<dbReference type="Proteomes" id="UP001168972">
    <property type="component" value="Unassembled WGS sequence"/>
</dbReference>
<accession>A0AA39F2U7</accession>
<comment type="caution">
    <text evidence="1">The sequence shown here is derived from an EMBL/GenBank/DDBJ whole genome shotgun (WGS) entry which is preliminary data.</text>
</comment>
<organism evidence="1 2">
    <name type="scientific">Microctonus hyperodae</name>
    <name type="common">Parasitoid wasp</name>
    <dbReference type="NCBI Taxonomy" id="165561"/>
    <lineage>
        <taxon>Eukaryota</taxon>
        <taxon>Metazoa</taxon>
        <taxon>Ecdysozoa</taxon>
        <taxon>Arthropoda</taxon>
        <taxon>Hexapoda</taxon>
        <taxon>Insecta</taxon>
        <taxon>Pterygota</taxon>
        <taxon>Neoptera</taxon>
        <taxon>Endopterygota</taxon>
        <taxon>Hymenoptera</taxon>
        <taxon>Apocrita</taxon>
        <taxon>Ichneumonoidea</taxon>
        <taxon>Braconidae</taxon>
        <taxon>Euphorinae</taxon>
        <taxon>Microctonus</taxon>
    </lineage>
</organism>
<evidence type="ECO:0000313" key="2">
    <source>
        <dbReference type="Proteomes" id="UP001168972"/>
    </source>
</evidence>
<reference evidence="1" key="1">
    <citation type="journal article" date="2023" name="bioRxiv">
        <title>Scaffold-level genome assemblies of two parasitoid biocontrol wasps reveal the parthenogenesis mechanism and an associated novel virus.</title>
        <authorList>
            <person name="Inwood S."/>
            <person name="Skelly J."/>
            <person name="Guhlin J."/>
            <person name="Harrop T."/>
            <person name="Goldson S."/>
            <person name="Dearden P."/>
        </authorList>
    </citation>
    <scope>NUCLEOTIDE SEQUENCE</scope>
    <source>
        <strain evidence="1">Lincoln</strain>
        <tissue evidence="1">Whole body</tissue>
    </source>
</reference>
<gene>
    <name evidence="1" type="ORF">PV327_008290</name>
</gene>
<proteinExistence type="predicted"/>
<dbReference type="EMBL" id="JAQQBR010001834">
    <property type="protein sequence ID" value="KAK0161887.1"/>
    <property type="molecule type" value="Genomic_DNA"/>
</dbReference>
<keyword evidence="2" id="KW-1185">Reference proteome</keyword>
<dbReference type="AlphaFoldDB" id="A0AA39F2U7"/>
<name>A0AA39F2U7_MICHY</name>
<protein>
    <submittedName>
        <fullName evidence="1">Uncharacterized protein</fullName>
    </submittedName>
</protein>
<evidence type="ECO:0000313" key="1">
    <source>
        <dbReference type="EMBL" id="KAK0161887.1"/>
    </source>
</evidence>
<reference evidence="1" key="2">
    <citation type="submission" date="2023-03" db="EMBL/GenBank/DDBJ databases">
        <authorList>
            <person name="Inwood S.N."/>
            <person name="Skelly J.G."/>
            <person name="Guhlin J."/>
            <person name="Harrop T.W.R."/>
            <person name="Goldson S.G."/>
            <person name="Dearden P.K."/>
        </authorList>
    </citation>
    <scope>NUCLEOTIDE SEQUENCE</scope>
    <source>
        <strain evidence="1">Lincoln</strain>
        <tissue evidence="1">Whole body</tissue>
    </source>
</reference>
<sequence>MAFETRNEKICDNSSYRSPFIWRPSLGSLAETTKHGILHHHKPCETQSHNPPTQTHVQLCEVEWPARFHLYMHPYYQDQKC</sequence>